<name>A0ABV7F2G4_9BURK</name>
<dbReference type="PANTHER" id="PTHR35936">
    <property type="entry name" value="MEMBRANE-BOUND LYTIC MUREIN TRANSGLYCOSYLASE F"/>
    <property type="match status" value="1"/>
</dbReference>
<protein>
    <submittedName>
        <fullName evidence="4">Substrate-binding periplasmic protein</fullName>
    </submittedName>
</protein>
<dbReference type="SUPFAM" id="SSF53850">
    <property type="entry name" value="Periplasmic binding protein-like II"/>
    <property type="match status" value="1"/>
</dbReference>
<dbReference type="Proteomes" id="UP001595530">
    <property type="component" value="Unassembled WGS sequence"/>
</dbReference>
<organism evidence="4 5">
    <name type="scientific">Undibacterium arcticum</name>
    <dbReference type="NCBI Taxonomy" id="1762892"/>
    <lineage>
        <taxon>Bacteria</taxon>
        <taxon>Pseudomonadati</taxon>
        <taxon>Pseudomonadota</taxon>
        <taxon>Betaproteobacteria</taxon>
        <taxon>Burkholderiales</taxon>
        <taxon>Oxalobacteraceae</taxon>
        <taxon>Undibacterium</taxon>
    </lineage>
</organism>
<accession>A0ABV7F2G4</accession>
<proteinExistence type="predicted"/>
<dbReference type="RefSeq" id="WP_390331462.1">
    <property type="nucleotide sequence ID" value="NZ_JBHRTP010000025.1"/>
</dbReference>
<evidence type="ECO:0000313" key="5">
    <source>
        <dbReference type="Proteomes" id="UP001595530"/>
    </source>
</evidence>
<sequence length="278" mass="31511">MRAGNCKNNALLKKLSRARWFAILSLFSSTVSADDSCKHLVSTGNPEYPPYLWRDPGDETRLIGANADLMQLLAKEVGVPIDTKYGGPWARVQEEIKSGRADIIAGAFFTLPRLDYMDYVYPAFRDTRSVIWTNNRTNLNYKKWSDLIGLRGVTVINNSFGESFDRFAQESLNISTVSSLEQALKMLQMARAQYLIYEEDPARAYAAKLNITDLKIMATAISNESLYLTISHKSACNSSDMRARLAKAMYKLTRQNVMQKLVETNIQLWRQQTARQPS</sequence>
<dbReference type="PANTHER" id="PTHR35936:SF6">
    <property type="entry name" value="AMINO ACID ABC TRANSPORTER SUBSTRATE-BINDING PAAT FAMILY PROTEIN"/>
    <property type="match status" value="1"/>
</dbReference>
<dbReference type="SMART" id="SM00062">
    <property type="entry name" value="PBPb"/>
    <property type="match status" value="1"/>
</dbReference>
<keyword evidence="5" id="KW-1185">Reference proteome</keyword>
<feature type="chain" id="PRO_5045809116" evidence="2">
    <location>
        <begin position="34"/>
        <end position="278"/>
    </location>
</feature>
<evidence type="ECO:0000256" key="1">
    <source>
        <dbReference type="ARBA" id="ARBA00022729"/>
    </source>
</evidence>
<evidence type="ECO:0000259" key="3">
    <source>
        <dbReference type="SMART" id="SM00062"/>
    </source>
</evidence>
<evidence type="ECO:0000313" key="4">
    <source>
        <dbReference type="EMBL" id="MFC3108283.1"/>
    </source>
</evidence>
<dbReference type="Pfam" id="PF00497">
    <property type="entry name" value="SBP_bac_3"/>
    <property type="match status" value="1"/>
</dbReference>
<feature type="signal peptide" evidence="2">
    <location>
        <begin position="1"/>
        <end position="33"/>
    </location>
</feature>
<keyword evidence="1 2" id="KW-0732">Signal</keyword>
<comment type="caution">
    <text evidence="4">The sequence shown here is derived from an EMBL/GenBank/DDBJ whole genome shotgun (WGS) entry which is preliminary data.</text>
</comment>
<evidence type="ECO:0000256" key="2">
    <source>
        <dbReference type="SAM" id="SignalP"/>
    </source>
</evidence>
<dbReference type="EMBL" id="JBHRTP010000025">
    <property type="protein sequence ID" value="MFC3108283.1"/>
    <property type="molecule type" value="Genomic_DNA"/>
</dbReference>
<dbReference type="Gene3D" id="3.40.190.10">
    <property type="entry name" value="Periplasmic binding protein-like II"/>
    <property type="match status" value="2"/>
</dbReference>
<gene>
    <name evidence="4" type="ORF">ACFOFO_09965</name>
</gene>
<reference evidence="5" key="1">
    <citation type="journal article" date="2019" name="Int. J. Syst. Evol. Microbiol.">
        <title>The Global Catalogue of Microorganisms (GCM) 10K type strain sequencing project: providing services to taxonomists for standard genome sequencing and annotation.</title>
        <authorList>
            <consortium name="The Broad Institute Genomics Platform"/>
            <consortium name="The Broad Institute Genome Sequencing Center for Infectious Disease"/>
            <person name="Wu L."/>
            <person name="Ma J."/>
        </authorList>
    </citation>
    <scope>NUCLEOTIDE SEQUENCE [LARGE SCALE GENOMIC DNA]</scope>
    <source>
        <strain evidence="5">KCTC 42986</strain>
    </source>
</reference>
<feature type="domain" description="Solute-binding protein family 3/N-terminal" evidence="3">
    <location>
        <begin position="38"/>
        <end position="268"/>
    </location>
</feature>
<dbReference type="InterPro" id="IPR001638">
    <property type="entry name" value="Solute-binding_3/MltF_N"/>
</dbReference>